<sequence length="58" mass="6358">MRLRAARGAGRGLSCRTHAGLRVATGCDVIALLFSTNALRLLRPTDRVPQERQRREGG</sequence>
<name>S9R2W8_9RHOB</name>
<organism evidence="1 2">
    <name type="scientific">Rubellimicrobium thermophilum DSM 16684</name>
    <dbReference type="NCBI Taxonomy" id="1123069"/>
    <lineage>
        <taxon>Bacteria</taxon>
        <taxon>Pseudomonadati</taxon>
        <taxon>Pseudomonadota</taxon>
        <taxon>Alphaproteobacteria</taxon>
        <taxon>Rhodobacterales</taxon>
        <taxon>Roseobacteraceae</taxon>
        <taxon>Rubellimicrobium</taxon>
    </lineage>
</organism>
<evidence type="ECO:0000313" key="1">
    <source>
        <dbReference type="EMBL" id="EPX86252.1"/>
    </source>
</evidence>
<dbReference type="EMBL" id="AOLV01000010">
    <property type="protein sequence ID" value="EPX86252.1"/>
    <property type="molecule type" value="Genomic_DNA"/>
</dbReference>
<dbReference type="Proteomes" id="UP000015346">
    <property type="component" value="Unassembled WGS sequence"/>
</dbReference>
<dbReference type="RefSeq" id="WP_021097160.1">
    <property type="nucleotide sequence ID" value="NZ_KE557320.1"/>
</dbReference>
<dbReference type="AlphaFoldDB" id="S9R2W8"/>
<gene>
    <name evidence="1" type="ORF">ruthe_01063</name>
</gene>
<reference evidence="1 2" key="1">
    <citation type="journal article" date="2013" name="Stand. Genomic Sci.">
        <title>Genome sequence of the reddish-pigmented Rubellimicrobium thermophilum type strain (DSM 16684(T)), a member of the Roseobacter clade.</title>
        <authorList>
            <person name="Fiebig A."/>
            <person name="Riedel T."/>
            <person name="Gronow S."/>
            <person name="Petersen J."/>
            <person name="Klenk H.P."/>
            <person name="Goker M."/>
        </authorList>
    </citation>
    <scope>NUCLEOTIDE SEQUENCE [LARGE SCALE GENOMIC DNA]</scope>
    <source>
        <strain evidence="1 2">DSM 16684</strain>
    </source>
</reference>
<proteinExistence type="predicted"/>
<dbReference type="OrthoDB" id="7644647at2"/>
<accession>S9R2W8</accession>
<keyword evidence="2" id="KW-1185">Reference proteome</keyword>
<comment type="caution">
    <text evidence="1">The sequence shown here is derived from an EMBL/GenBank/DDBJ whole genome shotgun (WGS) entry which is preliminary data.</text>
</comment>
<dbReference type="STRING" id="1123069.ruthe_01063"/>
<protein>
    <submittedName>
        <fullName evidence="1">Uncharacterized protein</fullName>
    </submittedName>
</protein>
<dbReference type="HOGENOM" id="CLU_2976542_0_0_5"/>
<evidence type="ECO:0000313" key="2">
    <source>
        <dbReference type="Proteomes" id="UP000015346"/>
    </source>
</evidence>